<accession>A0A095F0B7</accession>
<comment type="caution">
    <text evidence="2">The sequence shown here is derived from an EMBL/GenBank/DDBJ whole genome shotgun (WGS) entry which is preliminary data.</text>
</comment>
<name>A0A095F0B7_BURGA</name>
<evidence type="ECO:0000313" key="2">
    <source>
        <dbReference type="EMBL" id="PEH37745.1"/>
    </source>
</evidence>
<dbReference type="Proteomes" id="UP000029590">
    <property type="component" value="Unassembled WGS sequence"/>
</dbReference>
<dbReference type="OrthoDB" id="9789818at2"/>
<dbReference type="KEGG" id="bgo:BM43_48"/>
<dbReference type="RefSeq" id="WP_036050294.1">
    <property type="nucleotide sequence ID" value="NZ_CADEVY010000015.1"/>
</dbReference>
<evidence type="ECO:0000313" key="1">
    <source>
        <dbReference type="EMBL" id="KGC11071.1"/>
    </source>
</evidence>
<dbReference type="Proteomes" id="UP000220629">
    <property type="component" value="Unassembled WGS sequence"/>
</dbReference>
<reference evidence="2" key="3">
    <citation type="submission" date="2017-09" db="EMBL/GenBank/DDBJ databases">
        <title>FDA dAtabase for Regulatory Grade micrObial Sequences (FDA-ARGOS): Supporting development and validation of Infectious Disease Dx tests.</title>
        <authorList>
            <person name="Minogue T."/>
            <person name="Wolcott M."/>
            <person name="Wasieloski L."/>
            <person name="Aguilar W."/>
            <person name="Moore D."/>
            <person name="Tallon L.J."/>
            <person name="Sadzewicz L."/>
            <person name="Ott S."/>
            <person name="Zhao X."/>
            <person name="Nagaraj S."/>
            <person name="Vavikolanu K."/>
            <person name="Aluvathingal J."/>
            <person name="Nadendla S."/>
            <person name="Sichtig H."/>
        </authorList>
    </citation>
    <scope>NUCLEOTIDE SEQUENCE</scope>
    <source>
        <strain evidence="2">FDAARGOS_390</strain>
    </source>
</reference>
<dbReference type="AlphaFoldDB" id="A0A095F0B7"/>
<dbReference type="EMBL" id="PDDY01000004">
    <property type="protein sequence ID" value="PEH37745.1"/>
    <property type="molecule type" value="Genomic_DNA"/>
</dbReference>
<sequence>MTTRMRLCVDLGPAKPRWEAWCVLHGVTAADGVRQLVHGVLGQDESPDGFAGHEGHFPVDGHRERIEVRLTQEELEAARQRALASGLNVNRWMVAVIRAQLVHEPQLGEREMRLLADSNQHLATIVTLLGRLQVHGDARGAAHMTHMIEGARAVIDTHLRAVTQVLRANLDRWSR</sequence>
<reference evidence="4" key="2">
    <citation type="submission" date="2017-09" db="EMBL/GenBank/DDBJ databases">
        <title>FDA dAtabase for Regulatory Grade micrObial Sequences (FDA-ARGOS): Supporting development and validation of Infectious Disease Dx tests.</title>
        <authorList>
            <person name="Minogue T."/>
            <person name="Wolcott M."/>
            <person name="Wasieloski L."/>
            <person name="Aguilar W."/>
            <person name="Moore D."/>
            <person name="Tallon L."/>
            <person name="Sadzewicz L."/>
            <person name="Ott S."/>
            <person name="Zhao X."/>
            <person name="Nagaraj S."/>
            <person name="Vavikolanu K."/>
            <person name="Aluvathingal J."/>
            <person name="Nadendla S."/>
            <person name="Sichtig H."/>
        </authorList>
    </citation>
    <scope>NUCLEOTIDE SEQUENCE [LARGE SCALE GENOMIC DNA]</scope>
    <source>
        <strain evidence="4">FDAARGOS_390</strain>
    </source>
</reference>
<proteinExistence type="predicted"/>
<reference evidence="1 3" key="1">
    <citation type="submission" date="2014-04" db="EMBL/GenBank/DDBJ databases">
        <authorList>
            <person name="Bishop-Lilly K.A."/>
            <person name="Broomall S.M."/>
            <person name="Chain P.S."/>
            <person name="Chertkov O."/>
            <person name="Coyne S.R."/>
            <person name="Daligault H.E."/>
            <person name="Davenport K.W."/>
            <person name="Erkkila T."/>
            <person name="Frey K.G."/>
            <person name="Gibbons H.S."/>
            <person name="Gu W."/>
            <person name="Jaissle J."/>
            <person name="Johnson S.L."/>
            <person name="Koroleva G.I."/>
            <person name="Ladner J.T."/>
            <person name="Lo C.-C."/>
            <person name="Minogue T.D."/>
            <person name="Munk C."/>
            <person name="Palacios G.F."/>
            <person name="Redden C.L."/>
            <person name="Rosenzweig C.N."/>
            <person name="Scholz M.B."/>
            <person name="Teshima H."/>
            <person name="Xu Y."/>
        </authorList>
    </citation>
    <scope>NUCLEOTIDE SEQUENCE [LARGE SCALE GENOMIC DNA]</scope>
    <source>
        <strain evidence="1">Gladioli</strain>
        <strain evidence="3">gladioli</strain>
    </source>
</reference>
<evidence type="ECO:0000313" key="4">
    <source>
        <dbReference type="Proteomes" id="UP000220629"/>
    </source>
</evidence>
<gene>
    <name evidence="2" type="ORF">CRM94_24950</name>
    <name evidence="1" type="ORF">DM48_7285</name>
</gene>
<organism evidence="2 4">
    <name type="scientific">Burkholderia gladioli</name>
    <name type="common">Pseudomonas marginata</name>
    <name type="synonym">Phytomonas marginata</name>
    <dbReference type="NCBI Taxonomy" id="28095"/>
    <lineage>
        <taxon>Bacteria</taxon>
        <taxon>Pseudomonadati</taxon>
        <taxon>Pseudomonadota</taxon>
        <taxon>Betaproteobacteria</taxon>
        <taxon>Burkholderiales</taxon>
        <taxon>Burkholderiaceae</taxon>
        <taxon>Burkholderia</taxon>
    </lineage>
</organism>
<dbReference type="EMBL" id="JPGG01000017">
    <property type="protein sequence ID" value="KGC11071.1"/>
    <property type="molecule type" value="Genomic_DNA"/>
</dbReference>
<protein>
    <submittedName>
        <fullName evidence="2">Plasmid stabilization protein</fullName>
    </submittedName>
</protein>
<evidence type="ECO:0000313" key="3">
    <source>
        <dbReference type="Proteomes" id="UP000029590"/>
    </source>
</evidence>